<dbReference type="InterPro" id="IPR011009">
    <property type="entry name" value="Kinase-like_dom_sf"/>
</dbReference>
<proteinExistence type="predicted"/>
<evidence type="ECO:0000313" key="3">
    <source>
        <dbReference type="EMBL" id="MDC5696567.1"/>
    </source>
</evidence>
<name>A0ABT5GE78_9MICO</name>
<protein>
    <submittedName>
        <fullName evidence="3">Phosphotransferase family protein</fullName>
    </submittedName>
</protein>
<dbReference type="PROSITE" id="PS50011">
    <property type="entry name" value="PROTEIN_KINASE_DOM"/>
    <property type="match status" value="1"/>
</dbReference>
<dbReference type="Pfam" id="PF01636">
    <property type="entry name" value="APH"/>
    <property type="match status" value="1"/>
</dbReference>
<gene>
    <name evidence="3" type="ORF">OO014_04795</name>
</gene>
<feature type="compositionally biased region" description="Pro residues" evidence="1">
    <location>
        <begin position="1"/>
        <end position="12"/>
    </location>
</feature>
<reference evidence="3 4" key="1">
    <citation type="submission" date="2022-11" db="EMBL/GenBank/DDBJ databases">
        <title>Anaerobic phenanthrene biodegradation by a DNRA strain PheN6.</title>
        <authorList>
            <person name="Zhang Z."/>
        </authorList>
    </citation>
    <scope>NUCLEOTIDE SEQUENCE [LARGE SCALE GENOMIC DNA]</scope>
    <source>
        <strain evidence="3 4">PheN6</strain>
    </source>
</reference>
<evidence type="ECO:0000313" key="4">
    <source>
        <dbReference type="Proteomes" id="UP001150259"/>
    </source>
</evidence>
<comment type="caution">
    <text evidence="3">The sequence shown here is derived from an EMBL/GenBank/DDBJ whole genome shotgun (WGS) entry which is preliminary data.</text>
</comment>
<accession>A0ABT5GE78</accession>
<dbReference type="Gene3D" id="3.90.1200.10">
    <property type="match status" value="1"/>
</dbReference>
<evidence type="ECO:0000256" key="1">
    <source>
        <dbReference type="SAM" id="MobiDB-lite"/>
    </source>
</evidence>
<dbReference type="RefSeq" id="WP_272461141.1">
    <property type="nucleotide sequence ID" value="NZ_JAPFQL010000012.1"/>
</dbReference>
<feature type="region of interest" description="Disordered" evidence="1">
    <location>
        <begin position="1"/>
        <end position="37"/>
    </location>
</feature>
<dbReference type="Gene3D" id="3.30.200.20">
    <property type="entry name" value="Phosphorylase Kinase, domain 1"/>
    <property type="match status" value="1"/>
</dbReference>
<dbReference type="PANTHER" id="PTHR47829">
    <property type="entry name" value="HYDROLASE, PUTATIVE (AFU_ORTHOLOGUE AFUA_1G12880)-RELATED"/>
    <property type="match status" value="1"/>
</dbReference>
<dbReference type="SUPFAM" id="SSF56112">
    <property type="entry name" value="Protein kinase-like (PK-like)"/>
    <property type="match status" value="1"/>
</dbReference>
<evidence type="ECO:0000259" key="2">
    <source>
        <dbReference type="PROSITE" id="PS50011"/>
    </source>
</evidence>
<feature type="domain" description="Protein kinase" evidence="2">
    <location>
        <begin position="54"/>
        <end position="369"/>
    </location>
</feature>
<dbReference type="InterPro" id="IPR000719">
    <property type="entry name" value="Prot_kinase_dom"/>
</dbReference>
<dbReference type="InterPro" id="IPR002575">
    <property type="entry name" value="Aminoglycoside_PTrfase"/>
</dbReference>
<dbReference type="EMBL" id="JAPFQL010000012">
    <property type="protein sequence ID" value="MDC5696567.1"/>
    <property type="molecule type" value="Genomic_DNA"/>
</dbReference>
<dbReference type="PANTHER" id="PTHR47829:SF1">
    <property type="entry name" value="HAD FAMILY PHOSPHATASE"/>
    <property type="match status" value="1"/>
</dbReference>
<organism evidence="3 4">
    <name type="scientific">Intrasporangium calvum</name>
    <dbReference type="NCBI Taxonomy" id="53358"/>
    <lineage>
        <taxon>Bacteria</taxon>
        <taxon>Bacillati</taxon>
        <taxon>Actinomycetota</taxon>
        <taxon>Actinomycetes</taxon>
        <taxon>Micrococcales</taxon>
        <taxon>Intrasporangiaceae</taxon>
        <taxon>Intrasporangium</taxon>
    </lineage>
</organism>
<dbReference type="Proteomes" id="UP001150259">
    <property type="component" value="Unassembled WGS sequence"/>
</dbReference>
<sequence>MTTPPTQPPAPGEPTGGASPAAYGSSESTHPPGLPLRPLADFLAREAPGLLSPPLTARLIAGGKSNLTYAVGDGERSVIVRRPPLGHVLATAHDMVREHRVITALRDTPVPVPETYAVCPDDSVIGAPFYVMELAPGTPFRLASELEPLGPERTRAISERMVDTLVALHAVDPAAVGLSDFGRPDGFLQRQVRRWGQQLDASRSRDVAGIDELRAWLTGNVPPESPPAIVHGDFRLDNLLVDTTDERDRVTAVLDWEMATLGDPLTDVGLLQVYQALARLGGGDGVSDVALAPGWLTPEEILQRYAAGSGRDLGNLSFHLGLAYFKLAVILEGIHYRYTQGQTVGEGFAGIGAAVEPLVAAGLAAVKED</sequence>
<keyword evidence="4" id="KW-1185">Reference proteome</keyword>
<dbReference type="InterPro" id="IPR052898">
    <property type="entry name" value="ACAD10-like"/>
</dbReference>
<dbReference type="CDD" id="cd05154">
    <property type="entry name" value="ACAD10_11_N-like"/>
    <property type="match status" value="1"/>
</dbReference>
<dbReference type="InterPro" id="IPR041726">
    <property type="entry name" value="ACAD10_11_N"/>
</dbReference>